<keyword evidence="2" id="KW-0472">Membrane</keyword>
<feature type="region of interest" description="Disordered" evidence="1">
    <location>
        <begin position="1"/>
        <end position="53"/>
    </location>
</feature>
<name>A0ABQ6MG13_9STRA</name>
<accession>A0ABQ6MG13</accession>
<dbReference type="EMBL" id="BRYB01000225">
    <property type="protein sequence ID" value="GMI25669.1"/>
    <property type="molecule type" value="Genomic_DNA"/>
</dbReference>
<evidence type="ECO:0000313" key="3">
    <source>
        <dbReference type="EMBL" id="GMI25669.1"/>
    </source>
</evidence>
<evidence type="ECO:0000256" key="2">
    <source>
        <dbReference type="SAM" id="Phobius"/>
    </source>
</evidence>
<proteinExistence type="predicted"/>
<keyword evidence="4" id="KW-1185">Reference proteome</keyword>
<sequence>MDNSRKRKQQKTKKMSKQPQKKDLLTGSERRGSSSLSSDKPKSPVHKNGPSGRLESEIAFGHELELLPHINLEDESFASWYRKTAGMHTVEDWCKAYQKHPYGWGALIMIHGVDEVSARLRSKVENYAVYSAVLLSASVVLLCMPEINEHFEAAHWLPKRIFLYSMCVSVAAHLTSILLSMAFVNALNEAGRDADVIRMFGEGQGFKVRRASEASARKR</sequence>
<keyword evidence="2" id="KW-0812">Transmembrane</keyword>
<dbReference type="Proteomes" id="UP001165060">
    <property type="component" value="Unassembled WGS sequence"/>
</dbReference>
<keyword evidence="2" id="KW-1133">Transmembrane helix</keyword>
<feature type="transmembrane region" description="Helical" evidence="2">
    <location>
        <begin position="127"/>
        <end position="147"/>
    </location>
</feature>
<feature type="compositionally biased region" description="Basic and acidic residues" evidence="1">
    <location>
        <begin position="20"/>
        <end position="32"/>
    </location>
</feature>
<evidence type="ECO:0000313" key="4">
    <source>
        <dbReference type="Proteomes" id="UP001165060"/>
    </source>
</evidence>
<feature type="compositionally biased region" description="Basic residues" evidence="1">
    <location>
        <begin position="1"/>
        <end position="16"/>
    </location>
</feature>
<comment type="caution">
    <text evidence="3">The sequence shown here is derived from an EMBL/GenBank/DDBJ whole genome shotgun (WGS) entry which is preliminary data.</text>
</comment>
<feature type="transmembrane region" description="Helical" evidence="2">
    <location>
        <begin position="162"/>
        <end position="184"/>
    </location>
</feature>
<gene>
    <name evidence="3" type="ORF">TeGR_g7540</name>
</gene>
<organism evidence="3 4">
    <name type="scientific">Tetraparma gracilis</name>
    <dbReference type="NCBI Taxonomy" id="2962635"/>
    <lineage>
        <taxon>Eukaryota</taxon>
        <taxon>Sar</taxon>
        <taxon>Stramenopiles</taxon>
        <taxon>Ochrophyta</taxon>
        <taxon>Bolidophyceae</taxon>
        <taxon>Parmales</taxon>
        <taxon>Triparmaceae</taxon>
        <taxon>Tetraparma</taxon>
    </lineage>
</organism>
<reference evidence="3 4" key="1">
    <citation type="journal article" date="2023" name="Commun. Biol.">
        <title>Genome analysis of Parmales, the sister group of diatoms, reveals the evolutionary specialization of diatoms from phago-mixotrophs to photoautotrophs.</title>
        <authorList>
            <person name="Ban H."/>
            <person name="Sato S."/>
            <person name="Yoshikawa S."/>
            <person name="Yamada K."/>
            <person name="Nakamura Y."/>
            <person name="Ichinomiya M."/>
            <person name="Sato N."/>
            <person name="Blanc-Mathieu R."/>
            <person name="Endo H."/>
            <person name="Kuwata A."/>
            <person name="Ogata H."/>
        </authorList>
    </citation>
    <scope>NUCLEOTIDE SEQUENCE [LARGE SCALE GENOMIC DNA]</scope>
</reference>
<protein>
    <submittedName>
        <fullName evidence="3">Uncharacterized protein</fullName>
    </submittedName>
</protein>
<evidence type="ECO:0000256" key="1">
    <source>
        <dbReference type="SAM" id="MobiDB-lite"/>
    </source>
</evidence>